<feature type="compositionally biased region" description="Polar residues" evidence="1">
    <location>
        <begin position="1"/>
        <end position="16"/>
    </location>
</feature>
<dbReference type="EMBL" id="BAABEO010000020">
    <property type="protein sequence ID" value="GAA3691197.1"/>
    <property type="molecule type" value="Genomic_DNA"/>
</dbReference>
<dbReference type="PANTHER" id="PTHR23131:SF0">
    <property type="entry name" value="ENDORIBONUCLEASE LACTB2"/>
    <property type="match status" value="1"/>
</dbReference>
<evidence type="ECO:0000259" key="2">
    <source>
        <dbReference type="SMART" id="SM00849"/>
    </source>
</evidence>
<dbReference type="PANTHER" id="PTHR23131">
    <property type="entry name" value="ENDORIBONUCLEASE LACTB2"/>
    <property type="match status" value="1"/>
</dbReference>
<feature type="region of interest" description="Disordered" evidence="1">
    <location>
        <begin position="1"/>
        <end position="29"/>
    </location>
</feature>
<keyword evidence="4" id="KW-1185">Reference proteome</keyword>
<feature type="compositionally biased region" description="Low complexity" evidence="1">
    <location>
        <begin position="17"/>
        <end position="29"/>
    </location>
</feature>
<dbReference type="SUPFAM" id="SSF56281">
    <property type="entry name" value="Metallo-hydrolase/oxidoreductase"/>
    <property type="match status" value="1"/>
</dbReference>
<sequence>MTGSTAPEPSSNVPSSATPTPADAPRPAGATAVSAFASVITAPNPGPMTLDGTNSYVLRFPGWESCVVVDPGPNDEGHLRALAAEGPVELVLITHWHRDHTDGIDRLVELTGAPVRAALPEHCRGADPLADGEVVQAAGLEIRVVATPGHTADSLCFFMPEDGPRGAVLTGDTILGRGTTSLGYPDGTLADFFATLDRLEEFGSAPGLSAHGPLVPDLSATARFYRAHRLERLDQVRAALAELGAANSGGSNSGGPGTGEPPVSAVADLVYADIDASIRPAVEHGVAAQLHYLLGPEGKASG</sequence>
<gene>
    <name evidence="3" type="ORF">GCM10023081_30790</name>
</gene>
<reference evidence="4" key="1">
    <citation type="journal article" date="2019" name="Int. J. Syst. Evol. Microbiol.">
        <title>The Global Catalogue of Microorganisms (GCM) 10K type strain sequencing project: providing services to taxonomists for standard genome sequencing and annotation.</title>
        <authorList>
            <consortium name="The Broad Institute Genomics Platform"/>
            <consortium name="The Broad Institute Genome Sequencing Center for Infectious Disease"/>
            <person name="Wu L."/>
            <person name="Ma J."/>
        </authorList>
    </citation>
    <scope>NUCLEOTIDE SEQUENCE [LARGE SCALE GENOMIC DNA]</scope>
    <source>
        <strain evidence="4">JCM 30742</strain>
    </source>
</reference>
<evidence type="ECO:0000256" key="1">
    <source>
        <dbReference type="SAM" id="MobiDB-lite"/>
    </source>
</evidence>
<dbReference type="InterPro" id="IPR001279">
    <property type="entry name" value="Metallo-B-lactamas"/>
</dbReference>
<dbReference type="Gene3D" id="3.60.15.10">
    <property type="entry name" value="Ribonuclease Z/Hydroxyacylglutathione hydrolase-like"/>
    <property type="match status" value="1"/>
</dbReference>
<proteinExistence type="predicted"/>
<organism evidence="3 4">
    <name type="scientific">Arthrobacter ginkgonis</name>
    <dbReference type="NCBI Taxonomy" id="1630594"/>
    <lineage>
        <taxon>Bacteria</taxon>
        <taxon>Bacillati</taxon>
        <taxon>Actinomycetota</taxon>
        <taxon>Actinomycetes</taxon>
        <taxon>Micrococcales</taxon>
        <taxon>Micrococcaceae</taxon>
        <taxon>Arthrobacter</taxon>
    </lineage>
</organism>
<feature type="domain" description="Metallo-beta-lactamase" evidence="2">
    <location>
        <begin position="52"/>
        <end position="211"/>
    </location>
</feature>
<dbReference type="Gene3D" id="1.10.10.10">
    <property type="entry name" value="Winged helix-like DNA-binding domain superfamily/Winged helix DNA-binding domain"/>
    <property type="match status" value="1"/>
</dbReference>
<dbReference type="RefSeq" id="WP_345152068.1">
    <property type="nucleotide sequence ID" value="NZ_BAABEO010000020.1"/>
</dbReference>
<comment type="caution">
    <text evidence="3">The sequence shown here is derived from an EMBL/GenBank/DDBJ whole genome shotgun (WGS) entry which is preliminary data.</text>
</comment>
<evidence type="ECO:0000313" key="4">
    <source>
        <dbReference type="Proteomes" id="UP001500752"/>
    </source>
</evidence>
<dbReference type="InterPro" id="IPR036388">
    <property type="entry name" value="WH-like_DNA-bd_sf"/>
</dbReference>
<name>A0ABP7CNI4_9MICC</name>
<dbReference type="InterPro" id="IPR050662">
    <property type="entry name" value="Sec-metab_biosynth-thioest"/>
</dbReference>
<dbReference type="SMART" id="SM00849">
    <property type="entry name" value="Lactamase_B"/>
    <property type="match status" value="1"/>
</dbReference>
<protein>
    <submittedName>
        <fullName evidence="3">MBL fold metallo-hydrolase</fullName>
    </submittedName>
</protein>
<dbReference type="Proteomes" id="UP001500752">
    <property type="component" value="Unassembled WGS sequence"/>
</dbReference>
<accession>A0ABP7CNI4</accession>
<dbReference type="InterPro" id="IPR036866">
    <property type="entry name" value="RibonucZ/Hydroxyglut_hydro"/>
</dbReference>
<dbReference type="CDD" id="cd16278">
    <property type="entry name" value="metallo-hydrolase-like_MBL-fold"/>
    <property type="match status" value="1"/>
</dbReference>
<evidence type="ECO:0000313" key="3">
    <source>
        <dbReference type="EMBL" id="GAA3691197.1"/>
    </source>
</evidence>
<dbReference type="Pfam" id="PF00753">
    <property type="entry name" value="Lactamase_B"/>
    <property type="match status" value="1"/>
</dbReference>